<evidence type="ECO:0000256" key="2">
    <source>
        <dbReference type="ARBA" id="ARBA00022448"/>
    </source>
</evidence>
<keyword evidence="3" id="KW-1003">Cell membrane</keyword>
<name>A0ABP6LRY4_9MICC</name>
<keyword evidence="5 7" id="KW-1133">Transmembrane helix</keyword>
<dbReference type="InterPro" id="IPR051393">
    <property type="entry name" value="ABC_transporter_permease"/>
</dbReference>
<evidence type="ECO:0000256" key="5">
    <source>
        <dbReference type="ARBA" id="ARBA00022989"/>
    </source>
</evidence>
<evidence type="ECO:0000256" key="3">
    <source>
        <dbReference type="ARBA" id="ARBA00022475"/>
    </source>
</evidence>
<evidence type="ECO:0000256" key="7">
    <source>
        <dbReference type="RuleBase" id="RU363032"/>
    </source>
</evidence>
<feature type="transmembrane region" description="Helical" evidence="7">
    <location>
        <begin position="46"/>
        <end position="65"/>
    </location>
</feature>
<feature type="transmembrane region" description="Helical" evidence="7">
    <location>
        <begin position="138"/>
        <end position="158"/>
    </location>
</feature>
<gene>
    <name evidence="10" type="ORF">GCM10010529_01870</name>
</gene>
<keyword evidence="11" id="KW-1185">Reference proteome</keyword>
<comment type="caution">
    <text evidence="10">The sequence shown here is derived from an EMBL/GenBank/DDBJ whole genome shotgun (WGS) entry which is preliminary data.</text>
</comment>
<keyword evidence="6 7" id="KW-0472">Membrane</keyword>
<dbReference type="SUPFAM" id="SSF161098">
    <property type="entry name" value="MetI-like"/>
    <property type="match status" value="1"/>
</dbReference>
<evidence type="ECO:0000313" key="10">
    <source>
        <dbReference type="EMBL" id="GAA3051402.1"/>
    </source>
</evidence>
<evidence type="ECO:0000256" key="8">
    <source>
        <dbReference type="SAM" id="MobiDB-lite"/>
    </source>
</evidence>
<evidence type="ECO:0000256" key="4">
    <source>
        <dbReference type="ARBA" id="ARBA00022692"/>
    </source>
</evidence>
<dbReference type="Gene3D" id="1.10.3720.10">
    <property type="entry name" value="MetI-like"/>
    <property type="match status" value="1"/>
</dbReference>
<dbReference type="InterPro" id="IPR000515">
    <property type="entry name" value="MetI-like"/>
</dbReference>
<feature type="region of interest" description="Disordered" evidence="8">
    <location>
        <begin position="1"/>
        <end position="26"/>
    </location>
</feature>
<dbReference type="Proteomes" id="UP001500236">
    <property type="component" value="Unassembled WGS sequence"/>
</dbReference>
<sequence length="321" mass="35163">MTMTTTTTTTARAQRGGDRRATRPPSRLPQGLRAWFRVIPFMGPHLVLFAVFGLFPACFGIYVAFTQWNLIGDPQWVGLDNFRVLFDTDHAFHRIFMNGLWNTILFVVVGVPLLIAVPLVLAVMLSRKDLRGANVFQGIFFVPGLIAVSAAAIAWNLVFNREFGPINHYLGTDISFTTTQPWAWTTIFVLTVWAGIGGNLIIYRSAISAVPQELYEVASIDGAGAVRSFFNVTLPSIRLPLLYTTVMTTTVSFNVFAQPLMLTNGGPADSTTVLMMEVRDLAFGGGPSIAGVASAMAVLLGLVLMAISAIQFFIMYRRTDV</sequence>
<dbReference type="PANTHER" id="PTHR30193:SF41">
    <property type="entry name" value="DIACETYLCHITOBIOSE UPTAKE SYSTEM PERMEASE PROTEIN NGCF"/>
    <property type="match status" value="1"/>
</dbReference>
<evidence type="ECO:0000256" key="6">
    <source>
        <dbReference type="ARBA" id="ARBA00023136"/>
    </source>
</evidence>
<comment type="subcellular location">
    <subcellularLocation>
        <location evidence="1 7">Cell membrane</location>
        <topology evidence="1 7">Multi-pass membrane protein</topology>
    </subcellularLocation>
</comment>
<feature type="transmembrane region" description="Helical" evidence="7">
    <location>
        <begin position="104"/>
        <end position="126"/>
    </location>
</feature>
<feature type="transmembrane region" description="Helical" evidence="7">
    <location>
        <begin position="281"/>
        <end position="314"/>
    </location>
</feature>
<dbReference type="CDD" id="cd06261">
    <property type="entry name" value="TM_PBP2"/>
    <property type="match status" value="1"/>
</dbReference>
<dbReference type="InterPro" id="IPR035906">
    <property type="entry name" value="MetI-like_sf"/>
</dbReference>
<feature type="transmembrane region" description="Helical" evidence="7">
    <location>
        <begin position="182"/>
        <end position="202"/>
    </location>
</feature>
<dbReference type="PANTHER" id="PTHR30193">
    <property type="entry name" value="ABC TRANSPORTER PERMEASE PROTEIN"/>
    <property type="match status" value="1"/>
</dbReference>
<dbReference type="Pfam" id="PF00528">
    <property type="entry name" value="BPD_transp_1"/>
    <property type="match status" value="1"/>
</dbReference>
<dbReference type="PROSITE" id="PS50928">
    <property type="entry name" value="ABC_TM1"/>
    <property type="match status" value="1"/>
</dbReference>
<evidence type="ECO:0000259" key="9">
    <source>
        <dbReference type="PROSITE" id="PS50928"/>
    </source>
</evidence>
<protein>
    <submittedName>
        <fullName evidence="10">Sugar ABC transporter permease</fullName>
    </submittedName>
</protein>
<dbReference type="EMBL" id="BAAAVT010000001">
    <property type="protein sequence ID" value="GAA3051402.1"/>
    <property type="molecule type" value="Genomic_DNA"/>
</dbReference>
<evidence type="ECO:0000313" key="11">
    <source>
        <dbReference type="Proteomes" id="UP001500236"/>
    </source>
</evidence>
<accession>A0ABP6LRY4</accession>
<keyword evidence="2 7" id="KW-0813">Transport</keyword>
<proteinExistence type="inferred from homology"/>
<keyword evidence="4 7" id="KW-0812">Transmembrane</keyword>
<feature type="transmembrane region" description="Helical" evidence="7">
    <location>
        <begin position="241"/>
        <end position="261"/>
    </location>
</feature>
<feature type="compositionally biased region" description="Low complexity" evidence="8">
    <location>
        <begin position="1"/>
        <end position="10"/>
    </location>
</feature>
<feature type="domain" description="ABC transmembrane type-1" evidence="9">
    <location>
        <begin position="100"/>
        <end position="311"/>
    </location>
</feature>
<organism evidence="10 11">
    <name type="scientific">Nesterenkonia aethiopica</name>
    <dbReference type="NCBI Taxonomy" id="269144"/>
    <lineage>
        <taxon>Bacteria</taxon>
        <taxon>Bacillati</taxon>
        <taxon>Actinomycetota</taxon>
        <taxon>Actinomycetes</taxon>
        <taxon>Micrococcales</taxon>
        <taxon>Micrococcaceae</taxon>
        <taxon>Nesterenkonia</taxon>
    </lineage>
</organism>
<reference evidence="11" key="1">
    <citation type="journal article" date="2019" name="Int. J. Syst. Evol. Microbiol.">
        <title>The Global Catalogue of Microorganisms (GCM) 10K type strain sequencing project: providing services to taxonomists for standard genome sequencing and annotation.</title>
        <authorList>
            <consortium name="The Broad Institute Genomics Platform"/>
            <consortium name="The Broad Institute Genome Sequencing Center for Infectious Disease"/>
            <person name="Wu L."/>
            <person name="Ma J."/>
        </authorList>
    </citation>
    <scope>NUCLEOTIDE SEQUENCE [LARGE SCALE GENOMIC DNA]</scope>
    <source>
        <strain evidence="11">JCM 14309</strain>
    </source>
</reference>
<evidence type="ECO:0000256" key="1">
    <source>
        <dbReference type="ARBA" id="ARBA00004651"/>
    </source>
</evidence>
<comment type="similarity">
    <text evidence="7">Belongs to the binding-protein-dependent transport system permease family.</text>
</comment>